<comment type="subcellular location">
    <subcellularLocation>
        <location evidence="1">Membrane</location>
        <topology evidence="1">Peripheral membrane protein</topology>
    </subcellularLocation>
</comment>
<accession>A0A2G2ZJG3</accession>
<dbReference type="PANTHER" id="PTHR23155:SF1228">
    <property type="entry name" value="NB-ARC DOMAIN CONTAINING PROTEIN, EXPRESSED"/>
    <property type="match status" value="1"/>
</dbReference>
<feature type="domain" description="NB-ARC" evidence="8">
    <location>
        <begin position="434"/>
        <end position="497"/>
    </location>
</feature>
<evidence type="ECO:0000256" key="6">
    <source>
        <dbReference type="ARBA" id="ARBA00023054"/>
    </source>
</evidence>
<dbReference type="InterPro" id="IPR032675">
    <property type="entry name" value="LRR_dom_sf"/>
</dbReference>
<dbReference type="GO" id="GO:0016020">
    <property type="term" value="C:membrane"/>
    <property type="evidence" value="ECO:0007669"/>
    <property type="project" value="UniProtKB-SubCell"/>
</dbReference>
<evidence type="ECO:0000313" key="10">
    <source>
        <dbReference type="EMBL" id="PHT82130.1"/>
    </source>
</evidence>
<evidence type="ECO:0000259" key="9">
    <source>
        <dbReference type="Pfam" id="PF23559"/>
    </source>
</evidence>
<evidence type="ECO:0000256" key="1">
    <source>
        <dbReference type="ARBA" id="ARBA00004170"/>
    </source>
</evidence>
<keyword evidence="6" id="KW-0175">Coiled coil</keyword>
<dbReference type="GO" id="GO:0043531">
    <property type="term" value="F:ADP binding"/>
    <property type="evidence" value="ECO:0007669"/>
    <property type="project" value="InterPro"/>
</dbReference>
<dbReference type="GO" id="GO:0006952">
    <property type="term" value="P:defense response"/>
    <property type="evidence" value="ECO:0007669"/>
    <property type="project" value="UniProtKB-KW"/>
</dbReference>
<dbReference type="Pfam" id="PF00931">
    <property type="entry name" value="NB-ARC"/>
    <property type="match status" value="1"/>
</dbReference>
<keyword evidence="11" id="KW-1185">Reference proteome</keyword>
<keyword evidence="7" id="KW-0472">Membrane</keyword>
<gene>
    <name evidence="10" type="ORF">T459_15145</name>
</gene>
<name>A0A2G2ZJG3_CAPAN</name>
<evidence type="ECO:0000313" key="11">
    <source>
        <dbReference type="Proteomes" id="UP000222542"/>
    </source>
</evidence>
<proteinExistence type="inferred from homology"/>
<dbReference type="AlphaFoldDB" id="A0A2G2ZJG3"/>
<dbReference type="Gene3D" id="1.10.10.10">
    <property type="entry name" value="Winged helix-like DNA-binding domain superfamily/Winged helix DNA-binding domain"/>
    <property type="match status" value="1"/>
</dbReference>
<evidence type="ECO:0000256" key="3">
    <source>
        <dbReference type="ARBA" id="ARBA00022741"/>
    </source>
</evidence>
<dbReference type="Proteomes" id="UP000222542">
    <property type="component" value="Unassembled WGS sequence"/>
</dbReference>
<evidence type="ECO:0000256" key="5">
    <source>
        <dbReference type="ARBA" id="ARBA00022840"/>
    </source>
</evidence>
<dbReference type="OMA" id="SACLRIY"/>
<reference evidence="10 11" key="1">
    <citation type="journal article" date="2014" name="Nat. Genet.">
        <title>Genome sequence of the hot pepper provides insights into the evolution of pungency in Capsicum species.</title>
        <authorList>
            <person name="Kim S."/>
            <person name="Park M."/>
            <person name="Yeom S.I."/>
            <person name="Kim Y.M."/>
            <person name="Lee J.M."/>
            <person name="Lee H.A."/>
            <person name="Seo E."/>
            <person name="Choi J."/>
            <person name="Cheong K."/>
            <person name="Kim K.T."/>
            <person name="Jung K."/>
            <person name="Lee G.W."/>
            <person name="Oh S.K."/>
            <person name="Bae C."/>
            <person name="Kim S.B."/>
            <person name="Lee H.Y."/>
            <person name="Kim S.Y."/>
            <person name="Kim M.S."/>
            <person name="Kang B.C."/>
            <person name="Jo Y.D."/>
            <person name="Yang H.B."/>
            <person name="Jeong H.J."/>
            <person name="Kang W.H."/>
            <person name="Kwon J.K."/>
            <person name="Shin C."/>
            <person name="Lim J.Y."/>
            <person name="Park J.H."/>
            <person name="Huh J.H."/>
            <person name="Kim J.S."/>
            <person name="Kim B.D."/>
            <person name="Cohen O."/>
            <person name="Paran I."/>
            <person name="Suh M.C."/>
            <person name="Lee S.B."/>
            <person name="Kim Y.K."/>
            <person name="Shin Y."/>
            <person name="Noh S.J."/>
            <person name="Park J."/>
            <person name="Seo Y.S."/>
            <person name="Kwon S.Y."/>
            <person name="Kim H.A."/>
            <person name="Park J.M."/>
            <person name="Kim H.J."/>
            <person name="Choi S.B."/>
            <person name="Bosland P.W."/>
            <person name="Reeves G."/>
            <person name="Jo S.H."/>
            <person name="Lee B.W."/>
            <person name="Cho H.T."/>
            <person name="Choi H.S."/>
            <person name="Lee M.S."/>
            <person name="Yu Y."/>
            <person name="Do Choi Y."/>
            <person name="Park B.S."/>
            <person name="van Deynze A."/>
            <person name="Ashrafi H."/>
            <person name="Hill T."/>
            <person name="Kim W.T."/>
            <person name="Pai H.S."/>
            <person name="Ahn H.K."/>
            <person name="Yeam I."/>
            <person name="Giovannoni J.J."/>
            <person name="Rose J.K."/>
            <person name="Sorensen I."/>
            <person name="Lee S.J."/>
            <person name="Kim R.W."/>
            <person name="Choi I.Y."/>
            <person name="Choi B.S."/>
            <person name="Lim J.S."/>
            <person name="Lee Y.H."/>
            <person name="Choi D."/>
        </authorList>
    </citation>
    <scope>NUCLEOTIDE SEQUENCE [LARGE SCALE GENOMIC DNA]</scope>
    <source>
        <strain evidence="11">cv. CM334</strain>
    </source>
</reference>
<comment type="caution">
    <text evidence="10">The sequence shown here is derived from an EMBL/GenBank/DDBJ whole genome shotgun (WGS) entry which is preliminary data.</text>
</comment>
<evidence type="ECO:0000256" key="2">
    <source>
        <dbReference type="ARBA" id="ARBA00008894"/>
    </source>
</evidence>
<dbReference type="InterPro" id="IPR058922">
    <property type="entry name" value="WHD_DRP"/>
</dbReference>
<dbReference type="Gene3D" id="3.40.50.300">
    <property type="entry name" value="P-loop containing nucleotide triphosphate hydrolases"/>
    <property type="match status" value="1"/>
</dbReference>
<evidence type="ECO:0000259" key="8">
    <source>
        <dbReference type="Pfam" id="PF00931"/>
    </source>
</evidence>
<keyword evidence="3" id="KW-0547">Nucleotide-binding</keyword>
<dbReference type="GO" id="GO:0005524">
    <property type="term" value="F:ATP binding"/>
    <property type="evidence" value="ECO:0007669"/>
    <property type="project" value="UniProtKB-KW"/>
</dbReference>
<dbReference type="InterPro" id="IPR044974">
    <property type="entry name" value="Disease_R_plants"/>
</dbReference>
<evidence type="ECO:0000256" key="7">
    <source>
        <dbReference type="ARBA" id="ARBA00023136"/>
    </source>
</evidence>
<dbReference type="SUPFAM" id="SSF52540">
    <property type="entry name" value="P-loop containing nucleoside triphosphate hydrolases"/>
    <property type="match status" value="1"/>
</dbReference>
<evidence type="ECO:0000256" key="4">
    <source>
        <dbReference type="ARBA" id="ARBA00022821"/>
    </source>
</evidence>
<dbReference type="Gramene" id="PHT82130">
    <property type="protein sequence ID" value="PHT82130"/>
    <property type="gene ID" value="T459_15145"/>
</dbReference>
<comment type="similarity">
    <text evidence="2">Belongs to the disease resistance NB-LRR family.</text>
</comment>
<keyword evidence="4" id="KW-0611">Plant defense</keyword>
<keyword evidence="5" id="KW-0067">ATP-binding</keyword>
<reference evidence="10 11" key="2">
    <citation type="journal article" date="2017" name="Genome Biol.">
        <title>New reference genome sequences of hot pepper reveal the massive evolution of plant disease-resistance genes by retroduplication.</title>
        <authorList>
            <person name="Kim S."/>
            <person name="Park J."/>
            <person name="Yeom S.I."/>
            <person name="Kim Y.M."/>
            <person name="Seo E."/>
            <person name="Kim K.T."/>
            <person name="Kim M.S."/>
            <person name="Lee J.M."/>
            <person name="Cheong K."/>
            <person name="Shin H.S."/>
            <person name="Kim S.B."/>
            <person name="Han K."/>
            <person name="Lee J."/>
            <person name="Park M."/>
            <person name="Lee H.A."/>
            <person name="Lee H.Y."/>
            <person name="Lee Y."/>
            <person name="Oh S."/>
            <person name="Lee J.H."/>
            <person name="Choi E."/>
            <person name="Choi E."/>
            <person name="Lee S.E."/>
            <person name="Jeon J."/>
            <person name="Kim H."/>
            <person name="Choi G."/>
            <person name="Song H."/>
            <person name="Lee J."/>
            <person name="Lee S.C."/>
            <person name="Kwon J.K."/>
            <person name="Lee H.Y."/>
            <person name="Koo N."/>
            <person name="Hong Y."/>
            <person name="Kim R.W."/>
            <person name="Kang W.H."/>
            <person name="Huh J.H."/>
            <person name="Kang B.C."/>
            <person name="Yang T.J."/>
            <person name="Lee Y.H."/>
            <person name="Bennetzen J.L."/>
            <person name="Choi D."/>
        </authorList>
    </citation>
    <scope>NUCLEOTIDE SEQUENCE [LARGE SCALE GENOMIC DNA]</scope>
    <source>
        <strain evidence="11">cv. CM334</strain>
    </source>
</reference>
<dbReference type="EMBL" id="AYRZ02000005">
    <property type="protein sequence ID" value="PHT82130.1"/>
    <property type="molecule type" value="Genomic_DNA"/>
</dbReference>
<sequence>MPDATTKVPSDVLREDIVDFPDFIERLKNKEDQTVLDTDQIEKLTFLSACLQLYHYISDDSNAEMSCISYEVHDMVQSLFHHCGDDMLVKLKDHIVPRLYENINSSIISDHHSESSATLIEDQLVELLDAFIMNLHYLPKVRADLILPSIIQYELLQNVFGNLKDFHGLKVNGYIEHKTIEYILPQFQLMAGRVGHFWLVLLSYQLDNKDEEDENEASSKINSILVNLLLYIIPVSLEVMHMKLLEASPDILGEYLIHLQQHMVNSITPSTSARHIHIMIEFLLIILTDVPKDFIHYEKLFVLLARVGALIREVSVLVRNLEDNTKEINGASLNLLENIELLRQDLKNVFLKAASNSSQLCFPMSDGPLFMNILLRNLNDFLNSNAYSVVLIKEKLVGDHGLLQLIFLLPDTVEKIKPVKKEVQEKITKKTSFEEETEWIIRKLTSGPTEINVIFIVGMPGIGKTTLAYRVYNGMSVVGHFDIRAWCTVNQDPNEKKQKESLELIEKRVFGEEHCPDELKYVGEKIARKCDGLPLDKEEVMKVIQLSYGHLSDQLKPCFWYLASYSKDKDIMISELKNLWSDEGLLEPTDLKSVEEVMEVYVDEFISSSVITVRGGREERCQIHDLVHDFCSIKSRKEKLFDLMSSTIPSSSSSSSDPMLRGMTIHYDEDLHTNEFPFLSNPEKKNPCAKHLLSLKIHLKYEFWHTCVVLYNCHLRHLKFLKMLDLRKVITDESFPVLEELYIKCCDKIIEIPESFGDIASLKLIKVYGSPQLKESALKIKEYVEEMTGEDKLEVEIGS</sequence>
<feature type="domain" description="Disease resistance protein winged helix" evidence="9">
    <location>
        <begin position="565"/>
        <end position="630"/>
    </location>
</feature>
<dbReference type="Pfam" id="PF23559">
    <property type="entry name" value="WHD_DRP"/>
    <property type="match status" value="1"/>
</dbReference>
<dbReference type="InterPro" id="IPR036388">
    <property type="entry name" value="WH-like_DNA-bd_sf"/>
</dbReference>
<dbReference type="InterPro" id="IPR027417">
    <property type="entry name" value="P-loop_NTPase"/>
</dbReference>
<dbReference type="PANTHER" id="PTHR23155">
    <property type="entry name" value="DISEASE RESISTANCE PROTEIN RP"/>
    <property type="match status" value="1"/>
</dbReference>
<dbReference type="InterPro" id="IPR002182">
    <property type="entry name" value="NB-ARC"/>
</dbReference>
<organism evidence="10 11">
    <name type="scientific">Capsicum annuum</name>
    <name type="common">Capsicum pepper</name>
    <dbReference type="NCBI Taxonomy" id="4072"/>
    <lineage>
        <taxon>Eukaryota</taxon>
        <taxon>Viridiplantae</taxon>
        <taxon>Streptophyta</taxon>
        <taxon>Embryophyta</taxon>
        <taxon>Tracheophyta</taxon>
        <taxon>Spermatophyta</taxon>
        <taxon>Magnoliopsida</taxon>
        <taxon>eudicotyledons</taxon>
        <taxon>Gunneridae</taxon>
        <taxon>Pentapetalae</taxon>
        <taxon>asterids</taxon>
        <taxon>lamiids</taxon>
        <taxon>Solanales</taxon>
        <taxon>Solanaceae</taxon>
        <taxon>Solanoideae</taxon>
        <taxon>Capsiceae</taxon>
        <taxon>Capsicum</taxon>
    </lineage>
</organism>
<dbReference type="Gene3D" id="3.80.10.10">
    <property type="entry name" value="Ribonuclease Inhibitor"/>
    <property type="match status" value="1"/>
</dbReference>
<protein>
    <submittedName>
        <fullName evidence="10">Uncharacterized protein</fullName>
    </submittedName>
</protein>